<gene>
    <name evidence="2" type="ORF">AK812_SmicGene29942</name>
</gene>
<feature type="compositionally biased region" description="Polar residues" evidence="1">
    <location>
        <begin position="263"/>
        <end position="274"/>
    </location>
</feature>
<dbReference type="EMBL" id="LSRX01000800">
    <property type="protein sequence ID" value="OLP88678.1"/>
    <property type="molecule type" value="Genomic_DNA"/>
</dbReference>
<evidence type="ECO:0000256" key="1">
    <source>
        <dbReference type="SAM" id="MobiDB-lite"/>
    </source>
</evidence>
<feature type="region of interest" description="Disordered" evidence="1">
    <location>
        <begin position="227"/>
        <end position="280"/>
    </location>
</feature>
<evidence type="ECO:0000313" key="2">
    <source>
        <dbReference type="EMBL" id="OLP88678.1"/>
    </source>
</evidence>
<organism evidence="2 3">
    <name type="scientific">Symbiodinium microadriaticum</name>
    <name type="common">Dinoflagellate</name>
    <name type="synonym">Zooxanthella microadriatica</name>
    <dbReference type="NCBI Taxonomy" id="2951"/>
    <lineage>
        <taxon>Eukaryota</taxon>
        <taxon>Sar</taxon>
        <taxon>Alveolata</taxon>
        <taxon>Dinophyceae</taxon>
        <taxon>Suessiales</taxon>
        <taxon>Symbiodiniaceae</taxon>
        <taxon>Symbiodinium</taxon>
    </lineage>
</organism>
<keyword evidence="3" id="KW-1185">Reference proteome</keyword>
<proteinExistence type="predicted"/>
<feature type="compositionally biased region" description="Basic and acidic residues" evidence="1">
    <location>
        <begin position="238"/>
        <end position="261"/>
    </location>
</feature>
<dbReference type="AlphaFoldDB" id="A0A1Q9D0I0"/>
<name>A0A1Q9D0I0_SYMMI</name>
<dbReference type="Proteomes" id="UP000186817">
    <property type="component" value="Unassembled WGS sequence"/>
</dbReference>
<comment type="caution">
    <text evidence="2">The sequence shown here is derived from an EMBL/GenBank/DDBJ whole genome shotgun (WGS) entry which is preliminary data.</text>
</comment>
<accession>A0A1Q9D0I0</accession>
<reference evidence="2 3" key="1">
    <citation type="submission" date="2016-02" db="EMBL/GenBank/DDBJ databases">
        <title>Genome analysis of coral dinoflagellate symbionts highlights evolutionary adaptations to a symbiotic lifestyle.</title>
        <authorList>
            <person name="Aranda M."/>
            <person name="Li Y."/>
            <person name="Liew Y.J."/>
            <person name="Baumgarten S."/>
            <person name="Simakov O."/>
            <person name="Wilson M."/>
            <person name="Piel J."/>
            <person name="Ashoor H."/>
            <person name="Bougouffa S."/>
            <person name="Bajic V.B."/>
            <person name="Ryu T."/>
            <person name="Ravasi T."/>
            <person name="Bayer T."/>
            <person name="Micklem G."/>
            <person name="Kim H."/>
            <person name="Bhak J."/>
            <person name="Lajeunesse T.C."/>
            <person name="Voolstra C.R."/>
        </authorList>
    </citation>
    <scope>NUCLEOTIDE SEQUENCE [LARGE SCALE GENOMIC DNA]</scope>
    <source>
        <strain evidence="2 3">CCMP2467</strain>
    </source>
</reference>
<sequence>MTAHALCKRHFRLASLALASSVVMLMDPLAIRTEMQLFARRTGADAPETRQSRASSEAFCSSFHNSAALPTCLASLAIAATAAAAPATEPRDVQLPQRLQHVRRLHRRLSKVAALAIATYLCTAFVGPPRDRQPSLWEVPEVPAARVEKQPDDKLEKRVRAVAIGSASGILLSLLVQGLLRNPAPTPVPQQVTDQSFQPVSNGPDFTWIGTLSTGVVIGLSVGFNVGTNQNPQPPTSPKEHTENKPNKREGVSAHKFEVNGDKVTNNVPDPQQPSVVASRRRNAAADSALALEIRITRCGVVEAFEMLTAAAPYIWGDMVGKLGAAVMMLLKTVSVTVDVTIVFGDSLDPRNLTDNGTEPDDVPALERVQTSDTSGGQVFGTAPLADLVPIRSMWQFTTTAAQLLVTTQGRLLLDQAGRQLLAQ</sequence>
<evidence type="ECO:0000313" key="3">
    <source>
        <dbReference type="Proteomes" id="UP000186817"/>
    </source>
</evidence>
<dbReference type="OrthoDB" id="10369941at2759"/>
<protein>
    <submittedName>
        <fullName evidence="2">Uncharacterized protein</fullName>
    </submittedName>
</protein>